<accession>A0ABP7F609</accession>
<reference evidence="3" key="1">
    <citation type="journal article" date="2019" name="Int. J. Syst. Evol. Microbiol.">
        <title>The Global Catalogue of Microorganisms (GCM) 10K type strain sequencing project: providing services to taxonomists for standard genome sequencing and annotation.</title>
        <authorList>
            <consortium name="The Broad Institute Genomics Platform"/>
            <consortium name="The Broad Institute Genome Sequencing Center for Infectious Disease"/>
            <person name="Wu L."/>
            <person name="Ma J."/>
        </authorList>
    </citation>
    <scope>NUCLEOTIDE SEQUENCE [LARGE SCALE GENOMIC DNA]</scope>
    <source>
        <strain evidence="3">JCM 16949</strain>
    </source>
</reference>
<comment type="caution">
    <text evidence="2">The sequence shown here is derived from an EMBL/GenBank/DDBJ whole genome shotgun (WGS) entry which is preliminary data.</text>
</comment>
<dbReference type="PANTHER" id="PTHR30344:SF1">
    <property type="entry name" value="6-PHOSPHOGLUCONOLACTONASE"/>
    <property type="match status" value="1"/>
</dbReference>
<evidence type="ECO:0000313" key="3">
    <source>
        <dbReference type="Proteomes" id="UP001501004"/>
    </source>
</evidence>
<comment type="similarity">
    <text evidence="1">Belongs to the cycloisomerase 2 family.</text>
</comment>
<dbReference type="Pfam" id="PF10282">
    <property type="entry name" value="Lactonase"/>
    <property type="match status" value="1"/>
</dbReference>
<sequence length="350" mass="36615">MPEPRGRSHAEGVYVAGMGVGPRDGLHRFLRRGAQWEGEQLAMVDNLLALAWHPVLPVVYGLSGLGREGLVHVWDVSGEGAVALGETPSGGAEPCHVAISPGGELLVVANYATGSLRIWPLGEEGSLLGAGEGVELKGASVDPERQEGSHPHHVSFHGGLLRVIDLGADLVRTFAVSANGGGAVVTPVRETTVPAGTGPRHGVTLPGGEVVLSGELASTVLAGGLDDREGWYVSSSTERTARAMSERPRNYPGDIQRSDDGRYVYVANRGLDTISTLAVGQGAPRLVSEVDSGVVWPQHLLVSGSELLVAGRGDSRVVALALDDGLPGDPRTLFDCAAACWLLPLRRNRL</sequence>
<dbReference type="Proteomes" id="UP001501004">
    <property type="component" value="Unassembled WGS sequence"/>
</dbReference>
<dbReference type="SUPFAM" id="SSF51004">
    <property type="entry name" value="C-terminal (heme d1) domain of cytochrome cd1-nitrite reductase"/>
    <property type="match status" value="1"/>
</dbReference>
<protein>
    <submittedName>
        <fullName evidence="2">Lactonase family protein</fullName>
    </submittedName>
</protein>
<dbReference type="InterPro" id="IPR019405">
    <property type="entry name" value="Lactonase_7-beta_prop"/>
</dbReference>
<dbReference type="InterPro" id="IPR015943">
    <property type="entry name" value="WD40/YVTN_repeat-like_dom_sf"/>
</dbReference>
<dbReference type="RefSeq" id="WP_344753479.1">
    <property type="nucleotide sequence ID" value="NZ_BAABAE010000001.1"/>
</dbReference>
<dbReference type="EMBL" id="BAABAE010000001">
    <property type="protein sequence ID" value="GAA3732066.1"/>
    <property type="molecule type" value="Genomic_DNA"/>
</dbReference>
<gene>
    <name evidence="2" type="ORF">GCM10022239_05760</name>
</gene>
<dbReference type="PANTHER" id="PTHR30344">
    <property type="entry name" value="6-PHOSPHOGLUCONOLACTONASE-RELATED"/>
    <property type="match status" value="1"/>
</dbReference>
<evidence type="ECO:0000313" key="2">
    <source>
        <dbReference type="EMBL" id="GAA3732066.1"/>
    </source>
</evidence>
<dbReference type="Gene3D" id="2.130.10.10">
    <property type="entry name" value="YVTN repeat-like/Quinoprotein amine dehydrogenase"/>
    <property type="match status" value="1"/>
</dbReference>
<name>A0ABP7F609_9MICO</name>
<evidence type="ECO:0000256" key="1">
    <source>
        <dbReference type="ARBA" id="ARBA00005564"/>
    </source>
</evidence>
<keyword evidence="3" id="KW-1185">Reference proteome</keyword>
<dbReference type="InterPro" id="IPR050282">
    <property type="entry name" value="Cycloisomerase_2"/>
</dbReference>
<dbReference type="InterPro" id="IPR011048">
    <property type="entry name" value="Haem_d1_sf"/>
</dbReference>
<proteinExistence type="inferred from homology"/>
<organism evidence="2 3">
    <name type="scientific">Leifsonella bigeumensis</name>
    <dbReference type="NCBI Taxonomy" id="433643"/>
    <lineage>
        <taxon>Bacteria</taxon>
        <taxon>Bacillati</taxon>
        <taxon>Actinomycetota</taxon>
        <taxon>Actinomycetes</taxon>
        <taxon>Micrococcales</taxon>
        <taxon>Microbacteriaceae</taxon>
        <taxon>Leifsonella</taxon>
    </lineage>
</organism>